<evidence type="ECO:0000313" key="6">
    <source>
        <dbReference type="EMBL" id="TQV69567.1"/>
    </source>
</evidence>
<proteinExistence type="predicted"/>
<dbReference type="Proteomes" id="UP000315816">
    <property type="component" value="Unassembled WGS sequence"/>
</dbReference>
<keyword evidence="2 5" id="KW-0812">Transmembrane</keyword>
<dbReference type="Gene3D" id="1.20.1550.10">
    <property type="entry name" value="DsbB-like"/>
    <property type="match status" value="1"/>
</dbReference>
<evidence type="ECO:0000256" key="5">
    <source>
        <dbReference type="SAM" id="Phobius"/>
    </source>
</evidence>
<dbReference type="EMBL" id="VICH01000004">
    <property type="protein sequence ID" value="TQV69567.1"/>
    <property type="molecule type" value="Genomic_DNA"/>
</dbReference>
<dbReference type="PIRSF" id="PIRSF033913">
    <property type="entry name" value="S-S_format_DsbB"/>
    <property type="match status" value="1"/>
</dbReference>
<feature type="transmembrane region" description="Helical" evidence="5">
    <location>
        <begin position="12"/>
        <end position="34"/>
    </location>
</feature>
<evidence type="ECO:0000256" key="2">
    <source>
        <dbReference type="ARBA" id="ARBA00022692"/>
    </source>
</evidence>
<sequence length="164" mass="17527">MLDRLSTKNLIITAAVASAGILGGAFVFQALGYAPCKMCFWQRWPHAIAVILGGAALATKMRLLRWVGAVTMAVSAGLGIFHSGVERKWWDGPASCSGGGVGNLSVEDLMAQIKAAPLVRCDEIPWRLSDMIPIDALDITMANFNAIGSLALMVMWIVAARRPD</sequence>
<name>A0A545SX79_9RHOB</name>
<dbReference type="InterPro" id="IPR023380">
    <property type="entry name" value="DsbB-like_sf"/>
</dbReference>
<feature type="transmembrane region" description="Helical" evidence="5">
    <location>
        <begin position="66"/>
        <end position="85"/>
    </location>
</feature>
<dbReference type="Pfam" id="PF02600">
    <property type="entry name" value="DsbB"/>
    <property type="match status" value="1"/>
</dbReference>
<evidence type="ECO:0000256" key="3">
    <source>
        <dbReference type="ARBA" id="ARBA00022989"/>
    </source>
</evidence>
<keyword evidence="3 5" id="KW-1133">Transmembrane helix</keyword>
<reference evidence="6 7" key="1">
    <citation type="submission" date="2019-06" db="EMBL/GenBank/DDBJ databases">
        <title>A novel species of marine bacteria.</title>
        <authorList>
            <person name="Wang Y."/>
        </authorList>
    </citation>
    <scope>NUCLEOTIDE SEQUENCE [LARGE SCALE GENOMIC DNA]</scope>
    <source>
        <strain evidence="6 7">MA1-10</strain>
    </source>
</reference>
<dbReference type="AlphaFoldDB" id="A0A545SX79"/>
<accession>A0A545SX79</accession>
<keyword evidence="4 5" id="KW-0472">Membrane</keyword>
<comment type="subcellular location">
    <subcellularLocation>
        <location evidence="1">Membrane</location>
        <topology evidence="1">Multi-pass membrane protein</topology>
    </subcellularLocation>
</comment>
<dbReference type="GO" id="GO:0006457">
    <property type="term" value="P:protein folding"/>
    <property type="evidence" value="ECO:0007669"/>
    <property type="project" value="InterPro"/>
</dbReference>
<dbReference type="InterPro" id="IPR003752">
    <property type="entry name" value="DiS_bond_form_DsbB/BdbC"/>
</dbReference>
<dbReference type="SUPFAM" id="SSF158442">
    <property type="entry name" value="DsbB-like"/>
    <property type="match status" value="1"/>
</dbReference>
<evidence type="ECO:0000313" key="7">
    <source>
        <dbReference type="Proteomes" id="UP000315816"/>
    </source>
</evidence>
<evidence type="ECO:0000256" key="4">
    <source>
        <dbReference type="ARBA" id="ARBA00023136"/>
    </source>
</evidence>
<gene>
    <name evidence="6" type="ORF">FIL88_06160</name>
</gene>
<protein>
    <submittedName>
        <fullName evidence="6">Disulfide bond formation protein B</fullName>
    </submittedName>
</protein>
<comment type="caution">
    <text evidence="6">The sequence shown here is derived from an EMBL/GenBank/DDBJ whole genome shotgun (WGS) entry which is preliminary data.</text>
</comment>
<keyword evidence="7" id="KW-1185">Reference proteome</keyword>
<dbReference type="OrthoDB" id="9808637at2"/>
<organism evidence="6 7">
    <name type="scientific">Aliiroseovarius halocynthiae</name>
    <dbReference type="NCBI Taxonomy" id="985055"/>
    <lineage>
        <taxon>Bacteria</taxon>
        <taxon>Pseudomonadati</taxon>
        <taxon>Pseudomonadota</taxon>
        <taxon>Alphaproteobacteria</taxon>
        <taxon>Rhodobacterales</taxon>
        <taxon>Paracoccaceae</taxon>
        <taxon>Aliiroseovarius</taxon>
    </lineage>
</organism>
<dbReference type="GO" id="GO:0015035">
    <property type="term" value="F:protein-disulfide reductase activity"/>
    <property type="evidence" value="ECO:0007669"/>
    <property type="project" value="InterPro"/>
</dbReference>
<dbReference type="GO" id="GO:0016020">
    <property type="term" value="C:membrane"/>
    <property type="evidence" value="ECO:0007669"/>
    <property type="project" value="UniProtKB-SubCell"/>
</dbReference>
<feature type="transmembrane region" description="Helical" evidence="5">
    <location>
        <begin position="139"/>
        <end position="159"/>
    </location>
</feature>
<evidence type="ECO:0000256" key="1">
    <source>
        <dbReference type="ARBA" id="ARBA00004141"/>
    </source>
</evidence>
<dbReference type="InterPro" id="IPR024199">
    <property type="entry name" value="Uncharacterised_DsbB"/>
</dbReference>